<dbReference type="EMBL" id="UZAK01000622">
    <property type="protein sequence ID" value="VDO64141.1"/>
    <property type="molecule type" value="Genomic_DNA"/>
</dbReference>
<accession>A0A183JDT1</accession>
<evidence type="ECO:0000313" key="2">
    <source>
        <dbReference type="Proteomes" id="UP000279833"/>
    </source>
</evidence>
<name>A0A183JDT1_9TREM</name>
<proteinExistence type="predicted"/>
<keyword evidence="2" id="KW-1185">Reference proteome</keyword>
<organism evidence="3">
    <name type="scientific">Schistosoma curassoni</name>
    <dbReference type="NCBI Taxonomy" id="6186"/>
    <lineage>
        <taxon>Eukaryota</taxon>
        <taxon>Metazoa</taxon>
        <taxon>Spiralia</taxon>
        <taxon>Lophotrochozoa</taxon>
        <taxon>Platyhelminthes</taxon>
        <taxon>Trematoda</taxon>
        <taxon>Digenea</taxon>
        <taxon>Strigeidida</taxon>
        <taxon>Schistosomatoidea</taxon>
        <taxon>Schistosomatidae</taxon>
        <taxon>Schistosoma</taxon>
    </lineage>
</organism>
<reference evidence="3" key="1">
    <citation type="submission" date="2016-06" db="UniProtKB">
        <authorList>
            <consortium name="WormBaseParasite"/>
        </authorList>
    </citation>
    <scope>IDENTIFICATION</scope>
</reference>
<evidence type="ECO:0000313" key="3">
    <source>
        <dbReference type="WBParaSite" id="SCUD_0000084301-mRNA-1"/>
    </source>
</evidence>
<sequence length="89" mass="10239">MPDFECQTQYIRLHSSNTSWLNCVISGIPSSYNNSNTPNYHIGIAMERFDIHSDFDAFEDYMELFEIWAMTKDDVEDVTIVAHSVTLIG</sequence>
<evidence type="ECO:0000313" key="1">
    <source>
        <dbReference type="EMBL" id="VDO64141.1"/>
    </source>
</evidence>
<dbReference type="AlphaFoldDB" id="A0A183JDT1"/>
<protein>
    <submittedName>
        <fullName evidence="1 3">Uncharacterized protein</fullName>
    </submittedName>
</protein>
<gene>
    <name evidence="1" type="ORF">SCUD_LOCUS844</name>
</gene>
<dbReference type="WBParaSite" id="SCUD_0000084301-mRNA-1">
    <property type="protein sequence ID" value="SCUD_0000084301-mRNA-1"/>
    <property type="gene ID" value="SCUD_0000084301"/>
</dbReference>
<dbReference type="STRING" id="6186.A0A183JDT1"/>
<reference evidence="1 2" key="2">
    <citation type="submission" date="2018-11" db="EMBL/GenBank/DDBJ databases">
        <authorList>
            <consortium name="Pathogen Informatics"/>
        </authorList>
    </citation>
    <scope>NUCLEOTIDE SEQUENCE [LARGE SCALE GENOMIC DNA]</scope>
    <source>
        <strain evidence="1">Dakar</strain>
        <strain evidence="2">Dakar, Senegal</strain>
    </source>
</reference>
<dbReference type="Proteomes" id="UP000279833">
    <property type="component" value="Unassembled WGS sequence"/>
</dbReference>